<sequence>MREIHQPSLRDPMVPCFSPFCQSSPIPQFSPVKASSTAQSNSPVREIHWSPASVRSASRPGLLQPTSSVAHCQLSLPACYQPCYLSRSGSHSAQPNSCFQSGLVPVS</sequence>
<evidence type="ECO:0000313" key="3">
    <source>
        <dbReference type="Proteomes" id="UP000233551"/>
    </source>
</evidence>
<evidence type="ECO:0000313" key="2">
    <source>
        <dbReference type="EMBL" id="PKI40220.1"/>
    </source>
</evidence>
<accession>A0A2I0I981</accession>
<name>A0A2I0I981_PUNGR</name>
<reference evidence="2 3" key="1">
    <citation type="submission" date="2017-11" db="EMBL/GenBank/DDBJ databases">
        <title>De-novo sequencing of pomegranate (Punica granatum L.) genome.</title>
        <authorList>
            <person name="Akparov Z."/>
            <person name="Amiraslanov A."/>
            <person name="Hajiyeva S."/>
            <person name="Abbasov M."/>
            <person name="Kaur K."/>
            <person name="Hamwieh A."/>
            <person name="Solovyev V."/>
            <person name="Salamov A."/>
            <person name="Braich B."/>
            <person name="Kosarev P."/>
            <person name="Mahmoud A."/>
            <person name="Hajiyev E."/>
            <person name="Babayeva S."/>
            <person name="Izzatullayeva V."/>
            <person name="Mammadov A."/>
            <person name="Mammadov A."/>
            <person name="Sharifova S."/>
            <person name="Ojaghi J."/>
            <person name="Eynullazada K."/>
            <person name="Bayramov B."/>
            <person name="Abdulazimova A."/>
            <person name="Shahmuradov I."/>
        </authorList>
    </citation>
    <scope>NUCLEOTIDE SEQUENCE [LARGE SCALE GENOMIC DNA]</scope>
    <source>
        <strain evidence="3">cv. AG2017</strain>
        <tissue evidence="2">Leaf</tissue>
    </source>
</reference>
<dbReference type="Proteomes" id="UP000233551">
    <property type="component" value="Unassembled WGS sequence"/>
</dbReference>
<comment type="caution">
    <text evidence="2">The sequence shown here is derived from an EMBL/GenBank/DDBJ whole genome shotgun (WGS) entry which is preliminary data.</text>
</comment>
<organism evidence="2 3">
    <name type="scientific">Punica granatum</name>
    <name type="common">Pomegranate</name>
    <dbReference type="NCBI Taxonomy" id="22663"/>
    <lineage>
        <taxon>Eukaryota</taxon>
        <taxon>Viridiplantae</taxon>
        <taxon>Streptophyta</taxon>
        <taxon>Embryophyta</taxon>
        <taxon>Tracheophyta</taxon>
        <taxon>Spermatophyta</taxon>
        <taxon>Magnoliopsida</taxon>
        <taxon>eudicotyledons</taxon>
        <taxon>Gunneridae</taxon>
        <taxon>Pentapetalae</taxon>
        <taxon>rosids</taxon>
        <taxon>malvids</taxon>
        <taxon>Myrtales</taxon>
        <taxon>Lythraceae</taxon>
        <taxon>Punica</taxon>
    </lineage>
</organism>
<evidence type="ECO:0000256" key="1">
    <source>
        <dbReference type="SAM" id="MobiDB-lite"/>
    </source>
</evidence>
<feature type="region of interest" description="Disordered" evidence="1">
    <location>
        <begin position="87"/>
        <end position="107"/>
    </location>
</feature>
<dbReference type="AlphaFoldDB" id="A0A2I0I981"/>
<dbReference type="EMBL" id="PGOL01003645">
    <property type="protein sequence ID" value="PKI40220.1"/>
    <property type="molecule type" value="Genomic_DNA"/>
</dbReference>
<keyword evidence="3" id="KW-1185">Reference proteome</keyword>
<feature type="compositionally biased region" description="Polar residues" evidence="1">
    <location>
        <begin position="87"/>
        <end position="100"/>
    </location>
</feature>
<protein>
    <submittedName>
        <fullName evidence="2">Uncharacterized protein</fullName>
    </submittedName>
</protein>
<proteinExistence type="predicted"/>
<gene>
    <name evidence="2" type="ORF">CRG98_039413</name>
</gene>